<reference evidence="3 4" key="1">
    <citation type="submission" date="2017-09" db="EMBL/GenBank/DDBJ databases">
        <title>Comparative genomics of rhizobia isolated from Phaseolus vulgaris in China.</title>
        <authorList>
            <person name="Tong W."/>
        </authorList>
    </citation>
    <scope>NUCLEOTIDE SEQUENCE [LARGE SCALE GENOMIC DNA]</scope>
    <source>
        <strain evidence="3 4">L101</strain>
    </source>
</reference>
<keyword evidence="2" id="KW-1133">Transmembrane helix</keyword>
<protein>
    <submittedName>
        <fullName evidence="3">Uncharacterized protein</fullName>
    </submittedName>
</protein>
<name>A0A2A5KRU2_9HYPH</name>
<evidence type="ECO:0000256" key="1">
    <source>
        <dbReference type="SAM" id="MobiDB-lite"/>
    </source>
</evidence>
<keyword evidence="2" id="KW-0472">Membrane</keyword>
<keyword evidence="2" id="KW-0812">Transmembrane</keyword>
<dbReference type="Proteomes" id="UP000218807">
    <property type="component" value="Unassembled WGS sequence"/>
</dbReference>
<evidence type="ECO:0000313" key="4">
    <source>
        <dbReference type="Proteomes" id="UP000218807"/>
    </source>
</evidence>
<gene>
    <name evidence="3" type="ORF">CPT34_17420</name>
</gene>
<feature type="transmembrane region" description="Helical" evidence="2">
    <location>
        <begin position="45"/>
        <end position="66"/>
    </location>
</feature>
<dbReference type="EMBL" id="NXDM01000017">
    <property type="protein sequence ID" value="PCK79667.1"/>
    <property type="molecule type" value="Genomic_DNA"/>
</dbReference>
<dbReference type="AlphaFoldDB" id="A0A2A5KRU2"/>
<proteinExistence type="predicted"/>
<sequence length="72" mass="8100">MPSGSIFMPERSNDHLHARKHERRPFPGMAPFVLSDSKKATGVTIMMDIILLGTAILFFALCFAYTRACDRL</sequence>
<organism evidence="3 4">
    <name type="scientific">Rhizobium sophoriradicis</name>
    <dbReference type="NCBI Taxonomy" id="1535245"/>
    <lineage>
        <taxon>Bacteria</taxon>
        <taxon>Pseudomonadati</taxon>
        <taxon>Pseudomonadota</taxon>
        <taxon>Alphaproteobacteria</taxon>
        <taxon>Hyphomicrobiales</taxon>
        <taxon>Rhizobiaceae</taxon>
        <taxon>Rhizobium/Agrobacterium group</taxon>
        <taxon>Rhizobium</taxon>
    </lineage>
</organism>
<evidence type="ECO:0000313" key="3">
    <source>
        <dbReference type="EMBL" id="PCK79667.1"/>
    </source>
</evidence>
<comment type="caution">
    <text evidence="3">The sequence shown here is derived from an EMBL/GenBank/DDBJ whole genome shotgun (WGS) entry which is preliminary data.</text>
</comment>
<evidence type="ECO:0000256" key="2">
    <source>
        <dbReference type="SAM" id="Phobius"/>
    </source>
</evidence>
<keyword evidence="4" id="KW-1185">Reference proteome</keyword>
<feature type="region of interest" description="Disordered" evidence="1">
    <location>
        <begin position="1"/>
        <end position="22"/>
    </location>
</feature>
<accession>A0A2A5KRU2</accession>